<feature type="domain" description="MOSC" evidence="1">
    <location>
        <begin position="27"/>
        <end position="153"/>
    </location>
</feature>
<gene>
    <name evidence="2" type="ordered locus">Nther_1266</name>
</gene>
<dbReference type="InterPro" id="IPR011037">
    <property type="entry name" value="Pyrv_Knase-like_insert_dom_sf"/>
</dbReference>
<reference evidence="2 3" key="1">
    <citation type="submission" date="2008-04" db="EMBL/GenBank/DDBJ databases">
        <title>Complete sequence of chromosome of Natranaerobius thermophilus JW/NM-WN-LF.</title>
        <authorList>
            <consortium name="US DOE Joint Genome Institute"/>
            <person name="Copeland A."/>
            <person name="Lucas S."/>
            <person name="Lapidus A."/>
            <person name="Glavina del Rio T."/>
            <person name="Dalin E."/>
            <person name="Tice H."/>
            <person name="Bruce D."/>
            <person name="Goodwin L."/>
            <person name="Pitluck S."/>
            <person name="Chertkov O."/>
            <person name="Brettin T."/>
            <person name="Detter J.C."/>
            <person name="Han C."/>
            <person name="Kuske C.R."/>
            <person name="Schmutz J."/>
            <person name="Larimer F."/>
            <person name="Land M."/>
            <person name="Hauser L."/>
            <person name="Kyrpides N."/>
            <person name="Lykidis A."/>
            <person name="Mesbah N.M."/>
            <person name="Wiegel J."/>
        </authorList>
    </citation>
    <scope>NUCLEOTIDE SEQUENCE [LARGE SCALE GENOMIC DNA]</scope>
    <source>
        <strain evidence="3">ATCC BAA-1301 / DSM 18059 / JW/NM-WN-LF</strain>
    </source>
</reference>
<proteinExistence type="predicted"/>
<evidence type="ECO:0000259" key="1">
    <source>
        <dbReference type="PROSITE" id="PS51340"/>
    </source>
</evidence>
<dbReference type="InterPro" id="IPR005302">
    <property type="entry name" value="MoCF_Sase_C"/>
</dbReference>
<name>B2A244_NATTJ</name>
<dbReference type="STRING" id="457570.Nther_1266"/>
<reference evidence="2 3" key="2">
    <citation type="journal article" date="2011" name="J. Bacteriol.">
        <title>Complete genome sequence of the anaerobic, halophilic alkalithermophile Natranaerobius thermophilus JW/NM-WN-LF.</title>
        <authorList>
            <person name="Zhao B."/>
            <person name="Mesbah N.M."/>
            <person name="Dalin E."/>
            <person name="Goodwin L."/>
            <person name="Nolan M."/>
            <person name="Pitluck S."/>
            <person name="Chertkov O."/>
            <person name="Brettin T.S."/>
            <person name="Han J."/>
            <person name="Larimer F.W."/>
            <person name="Land M.L."/>
            <person name="Hauser L."/>
            <person name="Kyrpides N."/>
            <person name="Wiegel J."/>
        </authorList>
    </citation>
    <scope>NUCLEOTIDE SEQUENCE [LARGE SCALE GENOMIC DNA]</scope>
    <source>
        <strain evidence="3">ATCC BAA-1301 / DSM 18059 / JW/NM-WN-LF</strain>
    </source>
</reference>
<dbReference type="EMBL" id="CP001034">
    <property type="protein sequence ID" value="ACB84849.1"/>
    <property type="molecule type" value="Genomic_DNA"/>
</dbReference>
<dbReference type="GO" id="GO:0030170">
    <property type="term" value="F:pyridoxal phosphate binding"/>
    <property type="evidence" value="ECO:0007669"/>
    <property type="project" value="InterPro"/>
</dbReference>
<dbReference type="PANTHER" id="PTHR36930">
    <property type="entry name" value="METAL-SULFUR CLUSTER BIOSYNTHESIS PROTEINS YUAD-RELATED"/>
    <property type="match status" value="1"/>
</dbReference>
<dbReference type="PANTHER" id="PTHR36930:SF1">
    <property type="entry name" value="MOSC DOMAIN-CONTAINING PROTEIN"/>
    <property type="match status" value="1"/>
</dbReference>
<evidence type="ECO:0000313" key="2">
    <source>
        <dbReference type="EMBL" id="ACB84849.1"/>
    </source>
</evidence>
<accession>B2A244</accession>
<dbReference type="eggNOG" id="COG2258">
    <property type="taxonomic scope" value="Bacteria"/>
</dbReference>
<dbReference type="Pfam" id="PF03473">
    <property type="entry name" value="MOSC"/>
    <property type="match status" value="1"/>
</dbReference>
<organism evidence="2 3">
    <name type="scientific">Natranaerobius thermophilus (strain ATCC BAA-1301 / DSM 18059 / JW/NM-WN-LF)</name>
    <dbReference type="NCBI Taxonomy" id="457570"/>
    <lineage>
        <taxon>Bacteria</taxon>
        <taxon>Bacillati</taxon>
        <taxon>Bacillota</taxon>
        <taxon>Clostridia</taxon>
        <taxon>Natranaerobiales</taxon>
        <taxon>Natranaerobiaceae</taxon>
        <taxon>Natranaerobius</taxon>
    </lineage>
</organism>
<dbReference type="KEGG" id="nth:Nther_1266"/>
<protein>
    <submittedName>
        <fullName evidence="2">MOSC domain containing protein</fullName>
    </submittedName>
</protein>
<dbReference type="HOGENOM" id="CLU_122785_1_0_9"/>
<dbReference type="PROSITE" id="PS51340">
    <property type="entry name" value="MOSC"/>
    <property type="match status" value="1"/>
</dbReference>
<dbReference type="OrthoDB" id="9784492at2"/>
<dbReference type="InterPro" id="IPR052716">
    <property type="entry name" value="MOSC_domain"/>
</dbReference>
<sequence length="154" mass="16753">MEANKNNQTRRAEVVAVCKSGQTGERKSVVDEGKLIEGYGLEGDAHGGDWHRQVSLLAQESIDKMKAQGLQVSPGDFAENITTKNLDLIALPIGTRFTIGDTVELTVTQIGKECHDRCAIYQQAGDCVMPREGIFAKIEKGGKIKPGDQIRVLT</sequence>
<dbReference type="Gene3D" id="2.40.33.20">
    <property type="entry name" value="PK beta-barrel domain-like"/>
    <property type="match status" value="1"/>
</dbReference>
<keyword evidence="3" id="KW-1185">Reference proteome</keyword>
<dbReference type="Proteomes" id="UP000001683">
    <property type="component" value="Chromosome"/>
</dbReference>
<dbReference type="GO" id="GO:0003824">
    <property type="term" value="F:catalytic activity"/>
    <property type="evidence" value="ECO:0007669"/>
    <property type="project" value="InterPro"/>
</dbReference>
<evidence type="ECO:0000313" key="3">
    <source>
        <dbReference type="Proteomes" id="UP000001683"/>
    </source>
</evidence>
<dbReference type="AlphaFoldDB" id="B2A244"/>
<dbReference type="RefSeq" id="WP_012447724.1">
    <property type="nucleotide sequence ID" value="NC_010718.1"/>
</dbReference>
<dbReference type="InParanoid" id="B2A244"/>
<dbReference type="SUPFAM" id="SSF50800">
    <property type="entry name" value="PK beta-barrel domain-like"/>
    <property type="match status" value="1"/>
</dbReference>
<dbReference type="GO" id="GO:0030151">
    <property type="term" value="F:molybdenum ion binding"/>
    <property type="evidence" value="ECO:0007669"/>
    <property type="project" value="InterPro"/>
</dbReference>